<dbReference type="RefSeq" id="WP_271322666.1">
    <property type="nucleotide sequence ID" value="NZ_JAAGKO020000028.1"/>
</dbReference>
<dbReference type="InterPro" id="IPR038287">
    <property type="entry name" value="Cse2_sf"/>
</dbReference>
<comment type="caution">
    <text evidence="1">The sequence shown here is derived from an EMBL/GenBank/DDBJ whole genome shotgun (WGS) entry which is preliminary data.</text>
</comment>
<keyword evidence="2" id="KW-1185">Reference proteome</keyword>
<gene>
    <name evidence="1" type="primary">casB</name>
    <name evidence="1" type="ORF">POF43_019690</name>
</gene>
<protein>
    <submittedName>
        <fullName evidence="1">Type I-E CRISPR-associated protein Cse2/CasB</fullName>
    </submittedName>
</protein>
<proteinExistence type="predicted"/>
<accession>A0ABT6W2E5</accession>
<evidence type="ECO:0000313" key="1">
    <source>
        <dbReference type="EMBL" id="MDI5964918.1"/>
    </source>
</evidence>
<sequence length="200" mass="22701">MSTTTEVQRYWDRHARQDGSWRFDPHTQQERRPRGEDLAAMRSGLGREPVTVPALWPHYTCPVDDRLALLGEVSREQRAEHGALTLYGLHQQGKKDSMHRHGVQPAAALRQLRRSGTCSEEALDARVGATLQASSTSAFLRCLRGLVTQLRGANLGFDYNQLMTDIAAWDTPSARPRVRRAWGMAYHVWDRREDNEPGDN</sequence>
<dbReference type="Proteomes" id="UP001156398">
    <property type="component" value="Unassembled WGS sequence"/>
</dbReference>
<name>A0ABT6W2E5_9ACTN</name>
<dbReference type="NCBIfam" id="TIGR02548">
    <property type="entry name" value="casB_cse2"/>
    <property type="match status" value="1"/>
</dbReference>
<reference evidence="1 2" key="1">
    <citation type="submission" date="2023-05" db="EMBL/GenBank/DDBJ databases">
        <title>Streptantibioticus silvisoli sp. nov., acidotolerant actinomycetes 1 from pine litter.</title>
        <authorList>
            <person name="Swiecimska M."/>
            <person name="Golinska P."/>
            <person name="Sangal V."/>
            <person name="Wachnowicz B."/>
            <person name="Goodfellow M."/>
        </authorList>
    </citation>
    <scope>NUCLEOTIDE SEQUENCE [LARGE SCALE GENOMIC DNA]</scope>
    <source>
        <strain evidence="1 2">SL54</strain>
    </source>
</reference>
<organism evidence="1 2">
    <name type="scientific">Streptantibioticus silvisoli</name>
    <dbReference type="NCBI Taxonomy" id="2705255"/>
    <lineage>
        <taxon>Bacteria</taxon>
        <taxon>Bacillati</taxon>
        <taxon>Actinomycetota</taxon>
        <taxon>Actinomycetes</taxon>
        <taxon>Kitasatosporales</taxon>
        <taxon>Streptomycetaceae</taxon>
        <taxon>Streptantibioticus</taxon>
    </lineage>
</organism>
<dbReference type="Gene3D" id="1.10.520.40">
    <property type="entry name" value="CRISPR-associated protein Cse2"/>
    <property type="match status" value="1"/>
</dbReference>
<dbReference type="Pfam" id="PF09485">
    <property type="entry name" value="CRISPR_Cse2"/>
    <property type="match status" value="1"/>
</dbReference>
<dbReference type="CDD" id="cd09731">
    <property type="entry name" value="Cse2_I-E"/>
    <property type="match status" value="1"/>
</dbReference>
<dbReference type="EMBL" id="JAAGKO020000028">
    <property type="protein sequence ID" value="MDI5964918.1"/>
    <property type="molecule type" value="Genomic_DNA"/>
</dbReference>
<evidence type="ECO:0000313" key="2">
    <source>
        <dbReference type="Proteomes" id="UP001156398"/>
    </source>
</evidence>
<dbReference type="InterPro" id="IPR013382">
    <property type="entry name" value="CRISPR-assoc_prot_Cse2"/>
</dbReference>